<evidence type="ECO:0000313" key="3">
    <source>
        <dbReference type="Proteomes" id="UP000238634"/>
    </source>
</evidence>
<accession>A0A2T1DIR1</accession>
<feature type="signal peptide" evidence="1">
    <location>
        <begin position="1"/>
        <end position="27"/>
    </location>
</feature>
<keyword evidence="3" id="KW-1185">Reference proteome</keyword>
<evidence type="ECO:0000256" key="1">
    <source>
        <dbReference type="SAM" id="SignalP"/>
    </source>
</evidence>
<dbReference type="STRING" id="1920490.GCA_001895925_04206"/>
<gene>
    <name evidence="2" type="ORF">C7B65_08145</name>
</gene>
<dbReference type="AlphaFoldDB" id="A0A2T1DIR1"/>
<dbReference type="EMBL" id="PVWG01000006">
    <property type="protein sequence ID" value="PSB20399.1"/>
    <property type="molecule type" value="Genomic_DNA"/>
</dbReference>
<reference evidence="2 3" key="2">
    <citation type="submission" date="2018-03" db="EMBL/GenBank/DDBJ databases">
        <title>The ancient ancestry and fast evolution of plastids.</title>
        <authorList>
            <person name="Moore K.R."/>
            <person name="Magnabosco C."/>
            <person name="Momper L."/>
            <person name="Gold D.A."/>
            <person name="Bosak T."/>
            <person name="Fournier G.P."/>
        </authorList>
    </citation>
    <scope>NUCLEOTIDE SEQUENCE [LARGE SCALE GENOMIC DNA]</scope>
    <source>
        <strain evidence="2 3">ULC007</strain>
    </source>
</reference>
<name>A0A2T1DIR1_9CYAN</name>
<keyword evidence="1" id="KW-0732">Signal</keyword>
<organism evidence="2 3">
    <name type="scientific">Phormidesmis priestleyi ULC007</name>
    <dbReference type="NCBI Taxonomy" id="1920490"/>
    <lineage>
        <taxon>Bacteria</taxon>
        <taxon>Bacillati</taxon>
        <taxon>Cyanobacteriota</taxon>
        <taxon>Cyanophyceae</taxon>
        <taxon>Leptolyngbyales</taxon>
        <taxon>Leptolyngbyaceae</taxon>
        <taxon>Phormidesmis</taxon>
    </lineage>
</organism>
<protein>
    <submittedName>
        <fullName evidence="2">Uncharacterized protein</fullName>
    </submittedName>
</protein>
<feature type="chain" id="PRO_5015637540" evidence="1">
    <location>
        <begin position="28"/>
        <end position="159"/>
    </location>
</feature>
<proteinExistence type="predicted"/>
<sequence length="159" mass="17420">MFSKISLSLIFLGSLNCGTISGSLAQAAPTTATPAAKPSNVPPEAVLNKFYGYLQQYNLWLGDDRGACSYEIDPTGVKKDGTDRFFLAKISRGREGTACRGVLAFQIMQVDCKTKTLYRFVREQKDDMRVAGWERYETTLSNGTSKNKSAEAVKAICAL</sequence>
<evidence type="ECO:0000313" key="2">
    <source>
        <dbReference type="EMBL" id="PSB20399.1"/>
    </source>
</evidence>
<reference evidence="2 3" key="1">
    <citation type="submission" date="2018-02" db="EMBL/GenBank/DDBJ databases">
        <authorList>
            <person name="Cohen D.B."/>
            <person name="Kent A.D."/>
        </authorList>
    </citation>
    <scope>NUCLEOTIDE SEQUENCE [LARGE SCALE GENOMIC DNA]</scope>
    <source>
        <strain evidence="2 3">ULC007</strain>
    </source>
</reference>
<dbReference type="Proteomes" id="UP000238634">
    <property type="component" value="Unassembled WGS sequence"/>
</dbReference>
<comment type="caution">
    <text evidence="2">The sequence shown here is derived from an EMBL/GenBank/DDBJ whole genome shotgun (WGS) entry which is preliminary data.</text>
</comment>